<comment type="caution">
    <text evidence="1">The sequence shown here is derived from an EMBL/GenBank/DDBJ whole genome shotgun (WGS) entry which is preliminary data.</text>
</comment>
<reference evidence="1" key="1">
    <citation type="journal article" date="2012" name="PLoS ONE">
        <title>Gene sets for utilization of primary and secondary nutrition supplies in the distal gut of endangered iberian lynx.</title>
        <authorList>
            <person name="Alcaide M."/>
            <person name="Messina E."/>
            <person name="Richter M."/>
            <person name="Bargiela R."/>
            <person name="Peplies J."/>
            <person name="Huws S.A."/>
            <person name="Newbold C.J."/>
            <person name="Golyshin P.N."/>
            <person name="Simon M.A."/>
            <person name="Lopez G."/>
            <person name="Yakimov M.M."/>
            <person name="Ferrer M."/>
        </authorList>
    </citation>
    <scope>NUCLEOTIDE SEQUENCE</scope>
</reference>
<organism evidence="1">
    <name type="scientific">gut metagenome</name>
    <dbReference type="NCBI Taxonomy" id="749906"/>
    <lineage>
        <taxon>unclassified sequences</taxon>
        <taxon>metagenomes</taxon>
        <taxon>organismal metagenomes</taxon>
    </lineage>
</organism>
<evidence type="ECO:0000313" key="1">
    <source>
        <dbReference type="EMBL" id="EJW96951.1"/>
    </source>
</evidence>
<dbReference type="AlphaFoldDB" id="J9FPR8"/>
<sequence>MVCSLVPIRYRSSPSILYIMASISGKLITPCTTLPCIIKGGIT</sequence>
<dbReference type="EMBL" id="AMCI01005017">
    <property type="protein sequence ID" value="EJW96951.1"/>
    <property type="molecule type" value="Genomic_DNA"/>
</dbReference>
<name>J9FPR8_9ZZZZ</name>
<protein>
    <submittedName>
        <fullName evidence="1">Uncharacterized protein</fullName>
    </submittedName>
</protein>
<gene>
    <name evidence="1" type="ORF">EVA_14940</name>
</gene>
<proteinExistence type="predicted"/>
<accession>J9FPR8</accession>